<evidence type="ECO:0000313" key="3">
    <source>
        <dbReference type="Proteomes" id="UP001194696"/>
    </source>
</evidence>
<reference evidence="2 3" key="1">
    <citation type="journal article" date="2020" name="Fungal Divers.">
        <title>Resolving the Mortierellaceae phylogeny through synthesis of multi-gene phylogenetics and phylogenomics.</title>
        <authorList>
            <person name="Vandepol N."/>
            <person name="Liber J."/>
            <person name="Desiro A."/>
            <person name="Na H."/>
            <person name="Kennedy M."/>
            <person name="Barry K."/>
            <person name="Grigoriev I.V."/>
            <person name="Miller A.N."/>
            <person name="O'Donnell K."/>
            <person name="Stajich J.E."/>
            <person name="Bonito G."/>
        </authorList>
    </citation>
    <scope>NUCLEOTIDE SEQUENCE [LARGE SCALE GENOMIC DNA]</scope>
    <source>
        <strain evidence="2 3">AD045</strain>
    </source>
</reference>
<name>A0ABQ7JI09_9FUNG</name>
<evidence type="ECO:0000313" key="2">
    <source>
        <dbReference type="EMBL" id="KAG0272414.1"/>
    </source>
</evidence>
<feature type="non-terminal residue" evidence="2">
    <location>
        <position position="167"/>
    </location>
</feature>
<accession>A0ABQ7JI09</accession>
<feature type="region of interest" description="Disordered" evidence="1">
    <location>
        <begin position="134"/>
        <end position="157"/>
    </location>
</feature>
<feature type="compositionally biased region" description="Polar residues" evidence="1">
    <location>
        <begin position="134"/>
        <end position="156"/>
    </location>
</feature>
<sequence length="167" mass="18455">MALEDPSTNERTQPVRRVYENEELSSNTAIASLSKVYYLECHFDDISGKDIILWEDILGAFKDVLQVRAGAKILPFLKGRDFKTLDPLRIAAVPDVILEIVVTGQLVHPDSTSLQETQTMTPLKEMSLKSLQNSLANTPQEHSSASQNNVATNTIGRNPAYGLVEEA</sequence>
<keyword evidence="3" id="KW-1185">Reference proteome</keyword>
<dbReference type="EMBL" id="JAAAIM010002493">
    <property type="protein sequence ID" value="KAG0272414.1"/>
    <property type="molecule type" value="Genomic_DNA"/>
</dbReference>
<comment type="caution">
    <text evidence="2">The sequence shown here is derived from an EMBL/GenBank/DDBJ whole genome shotgun (WGS) entry which is preliminary data.</text>
</comment>
<gene>
    <name evidence="2" type="ORF">BGZ96_005325</name>
</gene>
<evidence type="ECO:0000256" key="1">
    <source>
        <dbReference type="SAM" id="MobiDB-lite"/>
    </source>
</evidence>
<dbReference type="Proteomes" id="UP001194696">
    <property type="component" value="Unassembled WGS sequence"/>
</dbReference>
<evidence type="ECO:0008006" key="4">
    <source>
        <dbReference type="Google" id="ProtNLM"/>
    </source>
</evidence>
<protein>
    <recommendedName>
        <fullName evidence="4">Restriction endonuclease domain-containing protein</fullName>
    </recommendedName>
</protein>
<organism evidence="2 3">
    <name type="scientific">Linnemannia gamsii</name>
    <dbReference type="NCBI Taxonomy" id="64522"/>
    <lineage>
        <taxon>Eukaryota</taxon>
        <taxon>Fungi</taxon>
        <taxon>Fungi incertae sedis</taxon>
        <taxon>Mucoromycota</taxon>
        <taxon>Mortierellomycotina</taxon>
        <taxon>Mortierellomycetes</taxon>
        <taxon>Mortierellales</taxon>
        <taxon>Mortierellaceae</taxon>
        <taxon>Linnemannia</taxon>
    </lineage>
</organism>
<proteinExistence type="predicted"/>